<keyword evidence="1" id="KW-0732">Signal</keyword>
<reference evidence="2 3" key="1">
    <citation type="journal article" date="2020" name="Microbiol. Res.">
        <title>Flavobacterium pokkalii sp. nov., a novel plant growth promoting native rhizobacteria isolated from pokkali rice grown in coastal saline affected agricultural regions of southern India, Kerala.</title>
        <authorList>
            <person name="Menon R.R."/>
            <person name="Kumari S."/>
            <person name="Viver T."/>
            <person name="Rameshkumar N."/>
        </authorList>
    </citation>
    <scope>NUCLEOTIDE SEQUENCE [LARGE SCALE GENOMIC DNA]</scope>
    <source>
        <strain evidence="2 3">L1I52</strain>
    </source>
</reference>
<evidence type="ECO:0000256" key="1">
    <source>
        <dbReference type="SAM" id="SignalP"/>
    </source>
</evidence>
<dbReference type="Proteomes" id="UP000661715">
    <property type="component" value="Unassembled WGS sequence"/>
</dbReference>
<evidence type="ECO:0008006" key="4">
    <source>
        <dbReference type="Google" id="ProtNLM"/>
    </source>
</evidence>
<feature type="chain" id="PRO_5045721014" description="Lipoprotein" evidence="1">
    <location>
        <begin position="18"/>
        <end position="206"/>
    </location>
</feature>
<sequence>MKICCFFILLLSFQSCATKKYTHIRQWTEGIHWATEKKYRISQNSKKLLYTKEYLFTRNGRIKYSKTTDSLGNLIQETQKRLWFVVESYPDKENYYCKTRWKPGQRERISCYTRKQFKQNEAIYQYNPDGTIAKITDRFPPFFTHFFDYKHNYLSKISIKAVNDSLIDEIQIHCINKDEKGNCLKEIRQYSKSSLQEEIDFYPKYQ</sequence>
<keyword evidence="3" id="KW-1185">Reference proteome</keyword>
<gene>
    <name evidence="2" type="ORF">B6A10_04825</name>
</gene>
<accession>A0ABR7UPI2</accession>
<feature type="signal peptide" evidence="1">
    <location>
        <begin position="1"/>
        <end position="17"/>
    </location>
</feature>
<comment type="caution">
    <text evidence="2">The sequence shown here is derived from an EMBL/GenBank/DDBJ whole genome shotgun (WGS) entry which is preliminary data.</text>
</comment>
<dbReference type="PROSITE" id="PS51257">
    <property type="entry name" value="PROKAR_LIPOPROTEIN"/>
    <property type="match status" value="1"/>
</dbReference>
<proteinExistence type="predicted"/>
<name>A0ABR7UPI2_9FLAO</name>
<evidence type="ECO:0000313" key="3">
    <source>
        <dbReference type="Proteomes" id="UP000661715"/>
    </source>
</evidence>
<organism evidence="2 3">
    <name type="scientific">Flavobacterium pokkalii</name>
    <dbReference type="NCBI Taxonomy" id="1940408"/>
    <lineage>
        <taxon>Bacteria</taxon>
        <taxon>Pseudomonadati</taxon>
        <taxon>Bacteroidota</taxon>
        <taxon>Flavobacteriia</taxon>
        <taxon>Flavobacteriales</taxon>
        <taxon>Flavobacteriaceae</taxon>
        <taxon>Flavobacterium</taxon>
    </lineage>
</organism>
<dbReference type="EMBL" id="NASZ01000004">
    <property type="protein sequence ID" value="MBD0724497.1"/>
    <property type="molecule type" value="Genomic_DNA"/>
</dbReference>
<dbReference type="RefSeq" id="WP_055093415.1">
    <property type="nucleotide sequence ID" value="NZ_NASZ01000004.1"/>
</dbReference>
<evidence type="ECO:0000313" key="2">
    <source>
        <dbReference type="EMBL" id="MBD0724497.1"/>
    </source>
</evidence>
<protein>
    <recommendedName>
        <fullName evidence="4">Lipoprotein</fullName>
    </recommendedName>
</protein>